<evidence type="ECO:0000313" key="2">
    <source>
        <dbReference type="EMBL" id="VFJ14791.1"/>
    </source>
</evidence>
<sequence length="60" mass="6592">MTILTGLPSYILSVAFLNLYIYYIVTRLNIHLNGWYSGLSGLSIGFIVIVTLSGTLPKPC</sequence>
<gene>
    <name evidence="2" type="ORF">NFRAN_2469</name>
</gene>
<keyword evidence="3" id="KW-1185">Reference proteome</keyword>
<protein>
    <submittedName>
        <fullName evidence="2">Uncharacterized protein</fullName>
    </submittedName>
</protein>
<reference evidence="2 3" key="1">
    <citation type="submission" date="2019-02" db="EMBL/GenBank/DDBJ databases">
        <authorList>
            <person name="Lehtovirta-Morley E L."/>
        </authorList>
    </citation>
    <scope>NUCLEOTIDE SEQUENCE [LARGE SCALE GENOMIC DNA]</scope>
    <source>
        <strain evidence="2">NFRAN1</strain>
    </source>
</reference>
<feature type="transmembrane region" description="Helical" evidence="1">
    <location>
        <begin position="7"/>
        <end position="25"/>
    </location>
</feature>
<name>A0A484IFK6_9ARCH</name>
<organism evidence="2 3">
    <name type="scientific">Candidatus Nitrosocosmicus franklandianus</name>
    <dbReference type="NCBI Taxonomy" id="1798806"/>
    <lineage>
        <taxon>Archaea</taxon>
        <taxon>Nitrososphaerota</taxon>
        <taxon>Nitrososphaeria</taxon>
        <taxon>Nitrososphaerales</taxon>
        <taxon>Nitrososphaeraceae</taxon>
        <taxon>Candidatus Nitrosocosmicus</taxon>
    </lineage>
</organism>
<evidence type="ECO:0000256" key="1">
    <source>
        <dbReference type="SAM" id="Phobius"/>
    </source>
</evidence>
<keyword evidence="1" id="KW-0472">Membrane</keyword>
<keyword evidence="1" id="KW-0812">Transmembrane</keyword>
<dbReference type="EMBL" id="LR216287">
    <property type="protein sequence ID" value="VFJ14791.1"/>
    <property type="molecule type" value="Genomic_DNA"/>
</dbReference>
<dbReference type="Proteomes" id="UP000294299">
    <property type="component" value="Chromosome NFRAN"/>
</dbReference>
<feature type="transmembrane region" description="Helical" evidence="1">
    <location>
        <begin position="37"/>
        <end position="56"/>
    </location>
</feature>
<accession>A0A484IFK6</accession>
<proteinExistence type="predicted"/>
<dbReference type="AlphaFoldDB" id="A0A484IFK6"/>
<keyword evidence="1" id="KW-1133">Transmembrane helix</keyword>
<dbReference type="KEGG" id="nfn:NFRAN_2469"/>
<evidence type="ECO:0000313" key="3">
    <source>
        <dbReference type="Proteomes" id="UP000294299"/>
    </source>
</evidence>